<feature type="repeat" description="WD" evidence="3">
    <location>
        <begin position="422"/>
        <end position="463"/>
    </location>
</feature>
<dbReference type="SUPFAM" id="SSF50978">
    <property type="entry name" value="WD40 repeat-like"/>
    <property type="match status" value="1"/>
</dbReference>
<feature type="repeat" description="WD" evidence="3">
    <location>
        <begin position="505"/>
        <end position="546"/>
    </location>
</feature>
<organism evidence="5 6">
    <name type="scientific">Actinacidiphila bryophytorum</name>
    <dbReference type="NCBI Taxonomy" id="1436133"/>
    <lineage>
        <taxon>Bacteria</taxon>
        <taxon>Bacillati</taxon>
        <taxon>Actinomycetota</taxon>
        <taxon>Actinomycetes</taxon>
        <taxon>Kitasatosporales</taxon>
        <taxon>Streptomycetaceae</taxon>
        <taxon>Actinacidiphila</taxon>
    </lineage>
</organism>
<dbReference type="InterPro" id="IPR001680">
    <property type="entry name" value="WD40_rpt"/>
</dbReference>
<dbReference type="GO" id="GO:0004674">
    <property type="term" value="F:protein serine/threonine kinase activity"/>
    <property type="evidence" value="ECO:0007669"/>
    <property type="project" value="UniProtKB-KW"/>
</dbReference>
<dbReference type="PROSITE" id="PS50294">
    <property type="entry name" value="WD_REPEATS_REGION"/>
    <property type="match status" value="5"/>
</dbReference>
<dbReference type="EMBL" id="CAJVAX010000020">
    <property type="protein sequence ID" value="CAG7653586.1"/>
    <property type="molecule type" value="Genomic_DNA"/>
</dbReference>
<dbReference type="PANTHER" id="PTHR44019:SF8">
    <property type="entry name" value="POC1 CENTRIOLAR PROTEIN HOMOLOG"/>
    <property type="match status" value="1"/>
</dbReference>
<keyword evidence="5" id="KW-0808">Transferase</keyword>
<dbReference type="InterPro" id="IPR036322">
    <property type="entry name" value="WD40_repeat_dom_sf"/>
</dbReference>
<accession>A0A9W4H5G5</accession>
<evidence type="ECO:0000256" key="1">
    <source>
        <dbReference type="ARBA" id="ARBA00022574"/>
    </source>
</evidence>
<keyword evidence="1 3" id="KW-0853">WD repeat</keyword>
<dbReference type="InterPro" id="IPR000719">
    <property type="entry name" value="Prot_kinase_dom"/>
</dbReference>
<dbReference type="Pfam" id="PF00069">
    <property type="entry name" value="Pkinase"/>
    <property type="match status" value="1"/>
</dbReference>
<dbReference type="PROSITE" id="PS50011">
    <property type="entry name" value="PROTEIN_KINASE_DOM"/>
    <property type="match status" value="1"/>
</dbReference>
<feature type="repeat" description="WD" evidence="3">
    <location>
        <begin position="337"/>
        <end position="378"/>
    </location>
</feature>
<dbReference type="InterPro" id="IPR011009">
    <property type="entry name" value="Kinase-like_dom_sf"/>
</dbReference>
<comment type="caution">
    <text evidence="5">The sequence shown here is derived from an EMBL/GenBank/DDBJ whole genome shotgun (WGS) entry which is preliminary data.</text>
</comment>
<dbReference type="EC" id="2.7.11.1" evidence="5"/>
<keyword evidence="5" id="KW-0418">Kinase</keyword>
<dbReference type="SMART" id="SM00320">
    <property type="entry name" value="WD40"/>
    <property type="match status" value="7"/>
</dbReference>
<dbReference type="InterPro" id="IPR019775">
    <property type="entry name" value="WD40_repeat_CS"/>
</dbReference>
<name>A0A9W4H5G5_9ACTN</name>
<dbReference type="InterPro" id="IPR015943">
    <property type="entry name" value="WD40/YVTN_repeat-like_dom_sf"/>
</dbReference>
<dbReference type="AlphaFoldDB" id="A0A9W4H5G5"/>
<sequence length="581" mass="61180">MAAQVEAGRLVGGRYRLVGRLGADAAGELWRAHDEHLRVDVAVKRGRPAAPSADADSAEVAARTAQQARGAARLRDHPHVVAVYDVVLDDEAPWTVMQLVEGRSLREHLDANGPLSVDRAADVARAVLKVLAAAYAMDVVHRNITPAAVVLAGSGEVLLTDFGAPGKGGTPESLGEPGFVAPERIREAEAGGAGDLFSLGVTLYRALEGELPFSPDVPTSVLYDEAAPPVRAGRLAPLLAQLLQRDPALRPTPAQALALVDPPHDTGPAVALVKAPALVRDRSRSDWREEDVALEGHTSEVRAVAFSPDSSTVASAGDDRTVRLWNLDGRRTASTPLAGHTDWIRALAFGPDGTVLASGGDDKQILLWDLTTGRPFAAQLTGHTGWIRALAFSPDGTLLASAGGDKVIRLWDVASGGSTAVFTGHTGWVRSVAFSPDGTVLATGGNDKVVRLWHVASGENFANWPGVDGRVHAVRFSPDGRLLAAAGNSGVRLWEVATGAPVPAWNGVGGRIRSLSFGPDNLTIATGSTKRTVTLWDLATASPRVTWTGTYGQAYSVVHSPDGTMLASGDVKRVRLWYPPR</sequence>
<keyword evidence="5" id="KW-0723">Serine/threonine-protein kinase</keyword>
<dbReference type="CDD" id="cd14014">
    <property type="entry name" value="STKc_PknB_like"/>
    <property type="match status" value="1"/>
</dbReference>
<dbReference type="Gene3D" id="1.10.510.10">
    <property type="entry name" value="Transferase(Phosphotransferase) domain 1"/>
    <property type="match status" value="1"/>
</dbReference>
<dbReference type="InterPro" id="IPR050505">
    <property type="entry name" value="WDR55/POC1"/>
</dbReference>
<feature type="repeat" description="WD" evidence="3">
    <location>
        <begin position="380"/>
        <end position="421"/>
    </location>
</feature>
<dbReference type="Gene3D" id="2.130.10.10">
    <property type="entry name" value="YVTN repeat-like/Quinoprotein amine dehydrogenase"/>
    <property type="match status" value="3"/>
</dbReference>
<protein>
    <submittedName>
        <fullName evidence="5">Non-specific serine/threonine protein kinase</fullName>
        <ecNumber evidence="5">2.7.11.1</ecNumber>
    </submittedName>
</protein>
<dbReference type="RefSeq" id="WP_205046515.1">
    <property type="nucleotide sequence ID" value="NZ_CAJVAX010000020.1"/>
</dbReference>
<dbReference type="PRINTS" id="PR00320">
    <property type="entry name" value="GPROTEINBRPT"/>
</dbReference>
<reference evidence="5" key="1">
    <citation type="submission" date="2021-06" db="EMBL/GenBank/DDBJ databases">
        <authorList>
            <person name="Arsene-Ploetze F."/>
        </authorList>
    </citation>
    <scope>NUCLEOTIDE SEQUENCE</scope>
    <source>
        <strain evidence="5">SBRY1</strain>
    </source>
</reference>
<dbReference type="SUPFAM" id="SSF56112">
    <property type="entry name" value="Protein kinase-like (PK-like)"/>
    <property type="match status" value="1"/>
</dbReference>
<dbReference type="GO" id="GO:0005524">
    <property type="term" value="F:ATP binding"/>
    <property type="evidence" value="ECO:0007669"/>
    <property type="project" value="InterPro"/>
</dbReference>
<evidence type="ECO:0000256" key="2">
    <source>
        <dbReference type="ARBA" id="ARBA00022737"/>
    </source>
</evidence>
<dbReference type="Gene3D" id="3.30.200.20">
    <property type="entry name" value="Phosphorylase Kinase, domain 1"/>
    <property type="match status" value="1"/>
</dbReference>
<dbReference type="PROSITE" id="PS50082">
    <property type="entry name" value="WD_REPEATS_2"/>
    <property type="match status" value="5"/>
</dbReference>
<evidence type="ECO:0000313" key="6">
    <source>
        <dbReference type="Proteomes" id="UP001153328"/>
    </source>
</evidence>
<gene>
    <name evidence="5" type="ORF">SBRY_60190</name>
</gene>
<keyword evidence="6" id="KW-1185">Reference proteome</keyword>
<feature type="domain" description="Protein kinase" evidence="4">
    <location>
        <begin position="15"/>
        <end position="267"/>
    </location>
</feature>
<dbReference type="PANTHER" id="PTHR44019">
    <property type="entry name" value="WD REPEAT-CONTAINING PROTEIN 55"/>
    <property type="match status" value="1"/>
</dbReference>
<dbReference type="CDD" id="cd00200">
    <property type="entry name" value="WD40"/>
    <property type="match status" value="1"/>
</dbReference>
<evidence type="ECO:0000256" key="3">
    <source>
        <dbReference type="PROSITE-ProRule" id="PRU00221"/>
    </source>
</evidence>
<dbReference type="Pfam" id="PF00400">
    <property type="entry name" value="WD40"/>
    <property type="match status" value="6"/>
</dbReference>
<keyword evidence="2" id="KW-0677">Repeat</keyword>
<evidence type="ECO:0000313" key="5">
    <source>
        <dbReference type="EMBL" id="CAG7653586.1"/>
    </source>
</evidence>
<dbReference type="Proteomes" id="UP001153328">
    <property type="component" value="Unassembled WGS sequence"/>
</dbReference>
<feature type="repeat" description="WD" evidence="3">
    <location>
        <begin position="294"/>
        <end position="335"/>
    </location>
</feature>
<dbReference type="InterPro" id="IPR020472">
    <property type="entry name" value="WD40_PAC1"/>
</dbReference>
<evidence type="ECO:0000259" key="4">
    <source>
        <dbReference type="PROSITE" id="PS50011"/>
    </source>
</evidence>
<dbReference type="PROSITE" id="PS00678">
    <property type="entry name" value="WD_REPEATS_1"/>
    <property type="match status" value="4"/>
</dbReference>
<proteinExistence type="predicted"/>